<dbReference type="InterPro" id="IPR017441">
    <property type="entry name" value="Protein_kinase_ATP_BS"/>
</dbReference>
<comment type="catalytic activity">
    <reaction evidence="9">
        <text>L-seryl-[protein] + ATP = O-phospho-L-seryl-[protein] + ADP + H(+)</text>
        <dbReference type="Rhea" id="RHEA:17989"/>
        <dbReference type="Rhea" id="RHEA-COMP:9863"/>
        <dbReference type="Rhea" id="RHEA-COMP:11604"/>
        <dbReference type="ChEBI" id="CHEBI:15378"/>
        <dbReference type="ChEBI" id="CHEBI:29999"/>
        <dbReference type="ChEBI" id="CHEBI:30616"/>
        <dbReference type="ChEBI" id="CHEBI:83421"/>
        <dbReference type="ChEBI" id="CHEBI:456216"/>
        <dbReference type="EC" id="2.7.11.1"/>
    </reaction>
</comment>
<organism evidence="13 14">
    <name type="scientific">Hyaloperonospora brassicae</name>
    <name type="common">Brassica downy mildew</name>
    <name type="synonym">Peronospora brassicae</name>
    <dbReference type="NCBI Taxonomy" id="162125"/>
    <lineage>
        <taxon>Eukaryota</taxon>
        <taxon>Sar</taxon>
        <taxon>Stramenopiles</taxon>
        <taxon>Oomycota</taxon>
        <taxon>Peronosporomycetes</taxon>
        <taxon>Peronosporales</taxon>
        <taxon>Peronosporaceae</taxon>
        <taxon>Hyaloperonospora</taxon>
    </lineage>
</organism>
<dbReference type="SMART" id="SM00133">
    <property type="entry name" value="S_TK_X"/>
    <property type="match status" value="1"/>
</dbReference>
<gene>
    <name evidence="13" type="ORF">HBR001_LOCUS2798</name>
</gene>
<dbReference type="PROSITE" id="PS50011">
    <property type="entry name" value="PROTEIN_KINASE_DOM"/>
    <property type="match status" value="1"/>
</dbReference>
<keyword evidence="6" id="KW-0418">Kinase</keyword>
<dbReference type="SUPFAM" id="SSF56112">
    <property type="entry name" value="Protein kinase-like (PK-like)"/>
    <property type="match status" value="1"/>
</dbReference>
<name>A0AAV0THS9_HYABA</name>
<protein>
    <recommendedName>
        <fullName evidence="1">non-specific serine/threonine protein kinase</fullName>
        <ecNumber evidence="1">2.7.11.1</ecNumber>
    </recommendedName>
</protein>
<comment type="catalytic activity">
    <reaction evidence="8">
        <text>L-threonyl-[protein] + ATP = O-phospho-L-threonyl-[protein] + ADP + H(+)</text>
        <dbReference type="Rhea" id="RHEA:46608"/>
        <dbReference type="Rhea" id="RHEA-COMP:11060"/>
        <dbReference type="Rhea" id="RHEA-COMP:11605"/>
        <dbReference type="ChEBI" id="CHEBI:15378"/>
        <dbReference type="ChEBI" id="CHEBI:30013"/>
        <dbReference type="ChEBI" id="CHEBI:30616"/>
        <dbReference type="ChEBI" id="CHEBI:61977"/>
        <dbReference type="ChEBI" id="CHEBI:456216"/>
        <dbReference type="EC" id="2.7.11.1"/>
    </reaction>
</comment>
<dbReference type="InterPro" id="IPR000961">
    <property type="entry name" value="AGC-kinase_C"/>
</dbReference>
<evidence type="ECO:0000256" key="8">
    <source>
        <dbReference type="ARBA" id="ARBA00047899"/>
    </source>
</evidence>
<dbReference type="GO" id="GO:0004674">
    <property type="term" value="F:protein serine/threonine kinase activity"/>
    <property type="evidence" value="ECO:0007669"/>
    <property type="project" value="UniProtKB-KW"/>
</dbReference>
<dbReference type="InterPro" id="IPR008271">
    <property type="entry name" value="Ser/Thr_kinase_AS"/>
</dbReference>
<dbReference type="InterPro" id="IPR011009">
    <property type="entry name" value="Kinase-like_dom_sf"/>
</dbReference>
<feature type="binding site" evidence="10">
    <location>
        <position position="175"/>
    </location>
    <ligand>
        <name>ATP</name>
        <dbReference type="ChEBI" id="CHEBI:30616"/>
    </ligand>
</feature>
<keyword evidence="14" id="KW-1185">Reference proteome</keyword>
<dbReference type="Proteomes" id="UP001162031">
    <property type="component" value="Unassembled WGS sequence"/>
</dbReference>
<dbReference type="GO" id="GO:0007010">
    <property type="term" value="P:cytoskeleton organization"/>
    <property type="evidence" value="ECO:0007669"/>
    <property type="project" value="UniProtKB-ARBA"/>
</dbReference>
<dbReference type="AlphaFoldDB" id="A0AAV0THS9"/>
<evidence type="ECO:0000313" key="13">
    <source>
        <dbReference type="EMBL" id="CAI5722148.1"/>
    </source>
</evidence>
<evidence type="ECO:0000259" key="11">
    <source>
        <dbReference type="PROSITE" id="PS50011"/>
    </source>
</evidence>
<dbReference type="Pfam" id="PF00069">
    <property type="entry name" value="Pkinase"/>
    <property type="match status" value="1"/>
</dbReference>
<dbReference type="FunFam" id="1.10.510.10:FF:000024">
    <property type="entry name" value="Probable serine/threonine-protein kinase cot-1"/>
    <property type="match status" value="1"/>
</dbReference>
<dbReference type="Gene3D" id="1.10.510.10">
    <property type="entry name" value="Transferase(Phosphotransferase) domain 1"/>
    <property type="match status" value="1"/>
</dbReference>
<dbReference type="EC" id="2.7.11.1" evidence="1"/>
<keyword evidence="2" id="KW-0723">Serine/threonine-protein kinase</keyword>
<dbReference type="PROSITE" id="PS00108">
    <property type="entry name" value="PROTEIN_KINASE_ST"/>
    <property type="match status" value="1"/>
</dbReference>
<dbReference type="SMART" id="SM00220">
    <property type="entry name" value="S_TKc"/>
    <property type="match status" value="1"/>
</dbReference>
<dbReference type="EMBL" id="CANTFL010000409">
    <property type="protein sequence ID" value="CAI5722148.1"/>
    <property type="molecule type" value="Genomic_DNA"/>
</dbReference>
<dbReference type="PROSITE" id="PS00107">
    <property type="entry name" value="PROTEIN_KINASE_ATP"/>
    <property type="match status" value="1"/>
</dbReference>
<evidence type="ECO:0000256" key="10">
    <source>
        <dbReference type="PROSITE-ProRule" id="PRU10141"/>
    </source>
</evidence>
<evidence type="ECO:0000256" key="9">
    <source>
        <dbReference type="ARBA" id="ARBA00048679"/>
    </source>
</evidence>
<dbReference type="PANTHER" id="PTHR24351">
    <property type="entry name" value="RIBOSOMAL PROTEIN S6 KINASE"/>
    <property type="match status" value="1"/>
</dbReference>
<comment type="caution">
    <text evidence="13">The sequence shown here is derived from an EMBL/GenBank/DDBJ whole genome shotgun (WGS) entry which is preliminary data.</text>
</comment>
<evidence type="ECO:0000259" key="12">
    <source>
        <dbReference type="PROSITE" id="PS51285"/>
    </source>
</evidence>
<dbReference type="PROSITE" id="PS51285">
    <property type="entry name" value="AGC_KINASE_CTER"/>
    <property type="match status" value="1"/>
</dbReference>
<dbReference type="InterPro" id="IPR000719">
    <property type="entry name" value="Prot_kinase_dom"/>
</dbReference>
<keyword evidence="5 10" id="KW-0547">Nucleotide-binding</keyword>
<feature type="domain" description="Protein kinase" evidence="11">
    <location>
        <begin position="146"/>
        <end position="410"/>
    </location>
</feature>
<reference evidence="13" key="1">
    <citation type="submission" date="2022-12" db="EMBL/GenBank/DDBJ databases">
        <authorList>
            <person name="Webb A."/>
        </authorList>
    </citation>
    <scope>NUCLEOTIDE SEQUENCE</scope>
    <source>
        <strain evidence="13">Hp1</strain>
    </source>
</reference>
<keyword evidence="4" id="KW-0808">Transferase</keyword>
<evidence type="ECO:0000256" key="2">
    <source>
        <dbReference type="ARBA" id="ARBA00022527"/>
    </source>
</evidence>
<evidence type="ECO:0000256" key="1">
    <source>
        <dbReference type="ARBA" id="ARBA00012513"/>
    </source>
</evidence>
<evidence type="ECO:0000256" key="5">
    <source>
        <dbReference type="ARBA" id="ARBA00022741"/>
    </source>
</evidence>
<dbReference type="Gene3D" id="3.30.200.20">
    <property type="entry name" value="Phosphorylase Kinase, domain 1"/>
    <property type="match status" value="1"/>
</dbReference>
<evidence type="ECO:0000256" key="6">
    <source>
        <dbReference type="ARBA" id="ARBA00022777"/>
    </source>
</evidence>
<evidence type="ECO:0000256" key="3">
    <source>
        <dbReference type="ARBA" id="ARBA00022553"/>
    </source>
</evidence>
<feature type="domain" description="AGC-kinase C-terminal" evidence="12">
    <location>
        <begin position="411"/>
        <end position="480"/>
    </location>
</feature>
<evidence type="ECO:0000256" key="7">
    <source>
        <dbReference type="ARBA" id="ARBA00022840"/>
    </source>
</evidence>
<keyword evidence="3" id="KW-0597">Phosphoprotein</keyword>
<dbReference type="GO" id="GO:0005524">
    <property type="term" value="F:ATP binding"/>
    <property type="evidence" value="ECO:0007669"/>
    <property type="project" value="UniProtKB-UniRule"/>
</dbReference>
<sequence length="518" mass="57333">MVGPFQREDSTLSDESKRFLNSLPSTFSSHFRKHRHFLPAWTAHTYCLRIKSTFLVYHRASRPGGPTRSAFWQQQQHARKYLDLQLCTVTLLDVDHSTHGFVISLTLESSRTHRTVSFAAASEKHRAQFAAHIAAVQHQRLSLRAFTTLKLLGRGHYGRVVLASRAADPQLYAIKEMKLGPVKTKVVVAERAVMEWASGHPFVLGLEYALARGRSVFLVSKFMQGGDLFGHLRKQRGGRFPEAAVRFYAAELLLALEHLHRLRIVHRDVKPENVLLDSCGHVKLADMGLAKQLAGAAAAAAAGRTTTACGTDMYLPPEMAARDAAGHGLAVDLWQCGCLVFELATGSPPFFRPQSSRKSLRQRILYAPVQYPDDMSPELKNLVAALLEKRQEDRLGYDGGMRDVCAHAFFKAIDWDSVYRRQLEPPLVPGPPGEELVANFDAHFTGQPHTIYAPDAIASCLARDFVGFDYVRPAHVLSNGALGSSRTATASTLSSRASTVKDVRDSMIECSYGPVDCE</sequence>
<proteinExistence type="predicted"/>
<keyword evidence="7 10" id="KW-0067">ATP-binding</keyword>
<accession>A0AAV0THS9</accession>
<evidence type="ECO:0000313" key="14">
    <source>
        <dbReference type="Proteomes" id="UP001162031"/>
    </source>
</evidence>
<evidence type="ECO:0000256" key="4">
    <source>
        <dbReference type="ARBA" id="ARBA00022679"/>
    </source>
</evidence>